<evidence type="ECO:0000313" key="2">
    <source>
        <dbReference type="Proteomes" id="UP000184546"/>
    </source>
</evidence>
<dbReference type="OrthoDB" id="2968323at2759"/>
<sequence>MTQNCPASHLCFLDKYLQGAPYLLPNEPAILAPYICHSDLDLANIFVNNGETTRMIDWQGIWGTPLMLSGRQPSFIRFGGEPILTLAQDFAELGSKEQSAIEAQMKQTIICNLYQTRVAEEDPLLNRVFYQEFGMLRYWPIQFVGDTWAGDIIFLRDSLIQIEKHWEKMGFEFSSPLHFAKDDLRVYDEEIIGWNDIQVFWDAISHFVAEDGFVLSDMYEESVHIFKYMRNRALERVTRKVREV</sequence>
<name>A0A1L9WMR3_ASPA1</name>
<evidence type="ECO:0000313" key="1">
    <source>
        <dbReference type="EMBL" id="OJJ97462.1"/>
    </source>
</evidence>
<dbReference type="EMBL" id="KV878982">
    <property type="protein sequence ID" value="OJJ97462.1"/>
    <property type="molecule type" value="Genomic_DNA"/>
</dbReference>
<proteinExistence type="predicted"/>
<gene>
    <name evidence="1" type="ORF">ASPACDRAFT_62479</name>
</gene>
<dbReference type="Proteomes" id="UP000184546">
    <property type="component" value="Unassembled WGS sequence"/>
</dbReference>
<dbReference type="OMA" id="WPFLENT"/>
<dbReference type="AlphaFoldDB" id="A0A1L9WMR3"/>
<dbReference type="STRING" id="690307.A0A1L9WMR3"/>
<dbReference type="InterPro" id="IPR051035">
    <property type="entry name" value="Mito_inheritance_9"/>
</dbReference>
<accession>A0A1L9WMR3</accession>
<dbReference type="RefSeq" id="XP_020053802.1">
    <property type="nucleotide sequence ID" value="XM_020203792.1"/>
</dbReference>
<organism evidence="1 2">
    <name type="scientific">Aspergillus aculeatus (strain ATCC 16872 / CBS 172.66 / WB 5094)</name>
    <dbReference type="NCBI Taxonomy" id="690307"/>
    <lineage>
        <taxon>Eukaryota</taxon>
        <taxon>Fungi</taxon>
        <taxon>Dikarya</taxon>
        <taxon>Ascomycota</taxon>
        <taxon>Pezizomycotina</taxon>
        <taxon>Eurotiomycetes</taxon>
        <taxon>Eurotiomycetidae</taxon>
        <taxon>Eurotiales</taxon>
        <taxon>Aspergillaceae</taxon>
        <taxon>Aspergillus</taxon>
        <taxon>Aspergillus subgen. Circumdati</taxon>
    </lineage>
</organism>
<dbReference type="PANTHER" id="PTHR36091">
    <property type="entry name" value="ALTERED INHERITANCE OF MITOCHONDRIA PROTEIN 9, MITOCHONDRIAL"/>
    <property type="match status" value="1"/>
</dbReference>
<dbReference type="GO" id="GO:0005739">
    <property type="term" value="C:mitochondrion"/>
    <property type="evidence" value="ECO:0007669"/>
    <property type="project" value="TreeGrafter"/>
</dbReference>
<evidence type="ECO:0008006" key="3">
    <source>
        <dbReference type="Google" id="ProtNLM"/>
    </source>
</evidence>
<dbReference type="VEuPathDB" id="FungiDB:ASPACDRAFT_62479"/>
<reference evidence="2" key="1">
    <citation type="journal article" date="2017" name="Genome Biol.">
        <title>Comparative genomics reveals high biological diversity and specific adaptations in the industrially and medically important fungal genus Aspergillus.</title>
        <authorList>
            <person name="de Vries R.P."/>
            <person name="Riley R."/>
            <person name="Wiebenga A."/>
            <person name="Aguilar-Osorio G."/>
            <person name="Amillis S."/>
            <person name="Uchima C.A."/>
            <person name="Anderluh G."/>
            <person name="Asadollahi M."/>
            <person name="Askin M."/>
            <person name="Barry K."/>
            <person name="Battaglia E."/>
            <person name="Bayram O."/>
            <person name="Benocci T."/>
            <person name="Braus-Stromeyer S.A."/>
            <person name="Caldana C."/>
            <person name="Canovas D."/>
            <person name="Cerqueira G.C."/>
            <person name="Chen F."/>
            <person name="Chen W."/>
            <person name="Choi C."/>
            <person name="Clum A."/>
            <person name="Dos Santos R.A."/>
            <person name="Damasio A.R."/>
            <person name="Diallinas G."/>
            <person name="Emri T."/>
            <person name="Fekete E."/>
            <person name="Flipphi M."/>
            <person name="Freyberg S."/>
            <person name="Gallo A."/>
            <person name="Gournas C."/>
            <person name="Habgood R."/>
            <person name="Hainaut M."/>
            <person name="Harispe M.L."/>
            <person name="Henrissat B."/>
            <person name="Hilden K.S."/>
            <person name="Hope R."/>
            <person name="Hossain A."/>
            <person name="Karabika E."/>
            <person name="Karaffa L."/>
            <person name="Karanyi Z."/>
            <person name="Krasevec N."/>
            <person name="Kuo A."/>
            <person name="Kusch H."/>
            <person name="LaButti K."/>
            <person name="Lagendijk E.L."/>
            <person name="Lapidus A."/>
            <person name="Levasseur A."/>
            <person name="Lindquist E."/>
            <person name="Lipzen A."/>
            <person name="Logrieco A.F."/>
            <person name="MacCabe A."/>
            <person name="Maekelae M.R."/>
            <person name="Malavazi I."/>
            <person name="Melin P."/>
            <person name="Meyer V."/>
            <person name="Mielnichuk N."/>
            <person name="Miskei M."/>
            <person name="Molnar A.P."/>
            <person name="Mule G."/>
            <person name="Ngan C.Y."/>
            <person name="Orejas M."/>
            <person name="Orosz E."/>
            <person name="Ouedraogo J.P."/>
            <person name="Overkamp K.M."/>
            <person name="Park H.-S."/>
            <person name="Perrone G."/>
            <person name="Piumi F."/>
            <person name="Punt P.J."/>
            <person name="Ram A.F."/>
            <person name="Ramon A."/>
            <person name="Rauscher S."/>
            <person name="Record E."/>
            <person name="Riano-Pachon D.M."/>
            <person name="Robert V."/>
            <person name="Roehrig J."/>
            <person name="Ruller R."/>
            <person name="Salamov A."/>
            <person name="Salih N.S."/>
            <person name="Samson R.A."/>
            <person name="Sandor E."/>
            <person name="Sanguinetti M."/>
            <person name="Schuetze T."/>
            <person name="Sepcic K."/>
            <person name="Shelest E."/>
            <person name="Sherlock G."/>
            <person name="Sophianopoulou V."/>
            <person name="Squina F.M."/>
            <person name="Sun H."/>
            <person name="Susca A."/>
            <person name="Todd R.B."/>
            <person name="Tsang A."/>
            <person name="Unkles S.E."/>
            <person name="van de Wiele N."/>
            <person name="van Rossen-Uffink D."/>
            <person name="Oliveira J.V."/>
            <person name="Vesth T.C."/>
            <person name="Visser J."/>
            <person name="Yu J.-H."/>
            <person name="Zhou M."/>
            <person name="Andersen M.R."/>
            <person name="Archer D.B."/>
            <person name="Baker S.E."/>
            <person name="Benoit I."/>
            <person name="Brakhage A.A."/>
            <person name="Braus G.H."/>
            <person name="Fischer R."/>
            <person name="Frisvad J.C."/>
            <person name="Goldman G.H."/>
            <person name="Houbraken J."/>
            <person name="Oakley B."/>
            <person name="Pocsi I."/>
            <person name="Scazzocchio C."/>
            <person name="Seiboth B."/>
            <person name="vanKuyk P.A."/>
            <person name="Wortman J."/>
            <person name="Dyer P.S."/>
            <person name="Grigoriev I.V."/>
        </authorList>
    </citation>
    <scope>NUCLEOTIDE SEQUENCE [LARGE SCALE GENOMIC DNA]</scope>
    <source>
        <strain evidence="2">ATCC 16872 / CBS 172.66 / WB 5094</strain>
    </source>
</reference>
<protein>
    <recommendedName>
        <fullName evidence="3">Aminoglycoside phosphotransferase domain-containing protein</fullName>
    </recommendedName>
</protein>
<dbReference type="GeneID" id="30977606"/>
<keyword evidence="2" id="KW-1185">Reference proteome</keyword>
<dbReference type="PANTHER" id="PTHR36091:SF1">
    <property type="entry name" value="ALTERED INHERITANCE OF MITOCHONDRIA PROTEIN 9, MITOCHONDRIAL"/>
    <property type="match status" value="1"/>
</dbReference>